<dbReference type="Gene3D" id="3.20.20.80">
    <property type="entry name" value="Glycosidases"/>
    <property type="match status" value="1"/>
</dbReference>
<keyword evidence="2" id="KW-1185">Reference proteome</keyword>
<sequence>MVQKVMVRRIWSISLMIGLALFINSNLELQSSLMLVLIRGGLGTRTVLLEALSLFNRSTIKIGGYSDARYLSEGDALGHDWVPAECDVSIRTGWFWHASEKPKSAMTLLDLYYKSVSR</sequence>
<comment type="caution">
    <text evidence="1">The sequence shown here is derived from an EMBL/GenBank/DDBJ whole genome shotgun (WGS) entry which is preliminary data.</text>
</comment>
<dbReference type="AlphaFoldDB" id="A0AAV9K7U9"/>
<proteinExistence type="predicted"/>
<dbReference type="Proteomes" id="UP001311915">
    <property type="component" value="Unassembled WGS sequence"/>
</dbReference>
<protein>
    <submittedName>
        <fullName evidence="1">Uncharacterized protein</fullName>
    </submittedName>
</protein>
<name>A0AAV9K7U9_9SOLN</name>
<dbReference type="InterPro" id="IPR017853">
    <property type="entry name" value="GH"/>
</dbReference>
<dbReference type="EMBL" id="JAWPEI010000012">
    <property type="protein sequence ID" value="KAK4709248.1"/>
    <property type="molecule type" value="Genomic_DNA"/>
</dbReference>
<dbReference type="SUPFAM" id="SSF51445">
    <property type="entry name" value="(Trans)glycosidases"/>
    <property type="match status" value="1"/>
</dbReference>
<accession>A0AAV9K7U9</accession>
<reference evidence="1 2" key="1">
    <citation type="submission" date="2023-10" db="EMBL/GenBank/DDBJ databases">
        <title>Genome-Wide Identification Analysis in wild type Solanum Pinnatisectum Reveals Some Genes Defensing Phytophthora Infestans.</title>
        <authorList>
            <person name="Sun C."/>
        </authorList>
    </citation>
    <scope>NUCLEOTIDE SEQUENCE [LARGE SCALE GENOMIC DNA]</scope>
    <source>
        <strain evidence="1">LQN</strain>
        <tissue evidence="1">Leaf</tissue>
    </source>
</reference>
<organism evidence="1 2">
    <name type="scientific">Solanum pinnatisectum</name>
    <name type="common">tansyleaf nightshade</name>
    <dbReference type="NCBI Taxonomy" id="50273"/>
    <lineage>
        <taxon>Eukaryota</taxon>
        <taxon>Viridiplantae</taxon>
        <taxon>Streptophyta</taxon>
        <taxon>Embryophyta</taxon>
        <taxon>Tracheophyta</taxon>
        <taxon>Spermatophyta</taxon>
        <taxon>Magnoliopsida</taxon>
        <taxon>eudicotyledons</taxon>
        <taxon>Gunneridae</taxon>
        <taxon>Pentapetalae</taxon>
        <taxon>asterids</taxon>
        <taxon>lamiids</taxon>
        <taxon>Solanales</taxon>
        <taxon>Solanaceae</taxon>
        <taxon>Solanoideae</taxon>
        <taxon>Solaneae</taxon>
        <taxon>Solanum</taxon>
    </lineage>
</organism>
<gene>
    <name evidence="1" type="ORF">R3W88_030173</name>
</gene>
<evidence type="ECO:0000313" key="2">
    <source>
        <dbReference type="Proteomes" id="UP001311915"/>
    </source>
</evidence>
<evidence type="ECO:0000313" key="1">
    <source>
        <dbReference type="EMBL" id="KAK4709248.1"/>
    </source>
</evidence>